<feature type="site" description="Interaction with DNA substrate" evidence="10">
    <location>
        <position position="149"/>
    </location>
</feature>
<keyword evidence="5" id="KW-0227">DNA damage</keyword>
<evidence type="ECO:0000256" key="5">
    <source>
        <dbReference type="ARBA" id="ARBA00022763"/>
    </source>
</evidence>
<dbReference type="GO" id="GO:0003906">
    <property type="term" value="F:DNA-(apurinic or apyrimidinic site) endonuclease activity"/>
    <property type="evidence" value="ECO:0007669"/>
    <property type="project" value="TreeGrafter"/>
</dbReference>
<evidence type="ECO:0000259" key="11">
    <source>
        <dbReference type="Pfam" id="PF03372"/>
    </source>
</evidence>
<evidence type="ECO:0000256" key="7">
    <source>
        <dbReference type="ARBA" id="ARBA00022842"/>
    </source>
</evidence>
<keyword evidence="9" id="KW-0464">Manganese</keyword>
<comment type="cofactor">
    <cofactor evidence="9">
        <name>Mg(2+)</name>
        <dbReference type="ChEBI" id="CHEBI:18420"/>
    </cofactor>
    <cofactor evidence="9">
        <name>Mn(2+)</name>
        <dbReference type="ChEBI" id="CHEBI:29035"/>
    </cofactor>
    <text evidence="9">Probably binds two magnesium or manganese ions per subunit.</text>
</comment>
<feature type="binding site" evidence="9">
    <location>
        <position position="63"/>
    </location>
    <ligand>
        <name>Mg(2+)</name>
        <dbReference type="ChEBI" id="CHEBI:18420"/>
        <label>1</label>
    </ligand>
</feature>
<evidence type="ECO:0000256" key="10">
    <source>
        <dbReference type="PIRSR" id="PIRSR604808-3"/>
    </source>
</evidence>
<gene>
    <name evidence="12" type="ORF">PECUL_23A033016</name>
</gene>
<evidence type="ECO:0000256" key="2">
    <source>
        <dbReference type="ARBA" id="ARBA00007092"/>
    </source>
</evidence>
<evidence type="ECO:0000256" key="6">
    <source>
        <dbReference type="ARBA" id="ARBA00022801"/>
    </source>
</evidence>
<comment type="similarity">
    <text evidence="2">Belongs to the DNA repair enzymes AP/ExoA family.</text>
</comment>
<evidence type="ECO:0000256" key="3">
    <source>
        <dbReference type="ARBA" id="ARBA00012115"/>
    </source>
</evidence>
<dbReference type="InterPro" id="IPR036691">
    <property type="entry name" value="Endo/exonu/phosph_ase_sf"/>
</dbReference>
<evidence type="ECO:0000313" key="12">
    <source>
        <dbReference type="EMBL" id="CAH2311294.1"/>
    </source>
</evidence>
<protein>
    <recommendedName>
        <fullName evidence="3">exodeoxyribonuclease III</fullName>
        <ecNumber evidence="3">3.1.11.2</ecNumber>
    </recommendedName>
</protein>
<feature type="binding site" evidence="9">
    <location>
        <position position="148"/>
    </location>
    <ligand>
        <name>Mg(2+)</name>
        <dbReference type="ChEBI" id="CHEBI:18420"/>
        <label>1</label>
    </ligand>
</feature>
<dbReference type="Gene3D" id="3.60.10.10">
    <property type="entry name" value="Endonuclease/exonuclease/phosphatase"/>
    <property type="match status" value="1"/>
</dbReference>
<dbReference type="GO" id="GO:0046872">
    <property type="term" value="F:metal ion binding"/>
    <property type="evidence" value="ECO:0007669"/>
    <property type="project" value="UniProtKB-KW"/>
</dbReference>
<dbReference type="GO" id="GO:0008311">
    <property type="term" value="F:double-stranded DNA 3'-5' DNA exonuclease activity"/>
    <property type="evidence" value="ECO:0007669"/>
    <property type="project" value="UniProtKB-EC"/>
</dbReference>
<evidence type="ECO:0000313" key="13">
    <source>
        <dbReference type="Proteomes" id="UP001295444"/>
    </source>
</evidence>
<dbReference type="GO" id="GO:0005634">
    <property type="term" value="C:nucleus"/>
    <property type="evidence" value="ECO:0007669"/>
    <property type="project" value="TreeGrafter"/>
</dbReference>
<evidence type="ECO:0000256" key="4">
    <source>
        <dbReference type="ARBA" id="ARBA00022723"/>
    </source>
</evidence>
<dbReference type="InterPro" id="IPR005135">
    <property type="entry name" value="Endo/exonuclease/phosphatase"/>
</dbReference>
<dbReference type="PANTHER" id="PTHR22748:SF26">
    <property type="entry name" value="ENDONUCLEASE_EXONUCLEASE_PHOSPHATASE DOMAIN-CONTAINING PROTEIN"/>
    <property type="match status" value="1"/>
</dbReference>
<dbReference type="GO" id="GO:0008081">
    <property type="term" value="F:phosphoric diester hydrolase activity"/>
    <property type="evidence" value="ECO:0007669"/>
    <property type="project" value="TreeGrafter"/>
</dbReference>
<organism evidence="12 13">
    <name type="scientific">Pelobates cultripes</name>
    <name type="common">Western spadefoot toad</name>
    <dbReference type="NCBI Taxonomy" id="61616"/>
    <lineage>
        <taxon>Eukaryota</taxon>
        <taxon>Metazoa</taxon>
        <taxon>Chordata</taxon>
        <taxon>Craniata</taxon>
        <taxon>Vertebrata</taxon>
        <taxon>Euteleostomi</taxon>
        <taxon>Amphibia</taxon>
        <taxon>Batrachia</taxon>
        <taxon>Anura</taxon>
        <taxon>Pelobatoidea</taxon>
        <taxon>Pelobatidae</taxon>
        <taxon>Pelobates</taxon>
    </lineage>
</organism>
<dbReference type="EC" id="3.1.11.2" evidence="3"/>
<dbReference type="Proteomes" id="UP001295444">
    <property type="component" value="Chromosome 08"/>
</dbReference>
<feature type="binding site" evidence="9">
    <location>
        <position position="149"/>
    </location>
    <ligand>
        <name>Mg(2+)</name>
        <dbReference type="ChEBI" id="CHEBI:18420"/>
        <label>1</label>
    </ligand>
</feature>
<dbReference type="Pfam" id="PF03372">
    <property type="entry name" value="Exo_endo_phos"/>
    <property type="match status" value="1"/>
</dbReference>
<evidence type="ECO:0000256" key="8">
    <source>
        <dbReference type="ARBA" id="ARBA00023204"/>
    </source>
</evidence>
<reference evidence="12" key="1">
    <citation type="submission" date="2022-03" db="EMBL/GenBank/DDBJ databases">
        <authorList>
            <person name="Alioto T."/>
            <person name="Alioto T."/>
            <person name="Gomez Garrido J."/>
        </authorList>
    </citation>
    <scope>NUCLEOTIDE SEQUENCE</scope>
</reference>
<accession>A0AAD1WKM1</accession>
<dbReference type="PANTHER" id="PTHR22748">
    <property type="entry name" value="AP ENDONUCLEASE"/>
    <property type="match status" value="1"/>
</dbReference>
<feature type="site" description="Transition state stabilizer" evidence="10">
    <location>
        <position position="63"/>
    </location>
</feature>
<dbReference type="InterPro" id="IPR004808">
    <property type="entry name" value="AP_endonuc_1"/>
</dbReference>
<dbReference type="EMBL" id="OW240919">
    <property type="protein sequence ID" value="CAH2311294.1"/>
    <property type="molecule type" value="Genomic_DNA"/>
</dbReference>
<dbReference type="GO" id="GO:0006284">
    <property type="term" value="P:base-excision repair"/>
    <property type="evidence" value="ECO:0007669"/>
    <property type="project" value="TreeGrafter"/>
</dbReference>
<feature type="domain" description="Endonuclease/exonuclease/phosphatase" evidence="11">
    <location>
        <begin position="29"/>
        <end position="149"/>
    </location>
</feature>
<comment type="catalytic activity">
    <reaction evidence="1">
        <text>Exonucleolytic cleavage in the 3'- to 5'-direction to yield nucleoside 5'-phosphates.</text>
        <dbReference type="EC" id="3.1.11.2"/>
    </reaction>
</comment>
<evidence type="ECO:0000256" key="9">
    <source>
        <dbReference type="PIRSR" id="PIRSR604808-2"/>
    </source>
</evidence>
<dbReference type="CDD" id="cd09076">
    <property type="entry name" value="L1-EN"/>
    <property type="match status" value="1"/>
</dbReference>
<feature type="binding site" evidence="9">
    <location>
        <position position="61"/>
    </location>
    <ligand>
        <name>Mg(2+)</name>
        <dbReference type="ChEBI" id="CHEBI:18420"/>
        <label>1</label>
    </ligand>
</feature>
<feature type="site" description="Important for catalytic activity" evidence="10">
    <location>
        <position position="124"/>
    </location>
</feature>
<name>A0AAD1WKM1_PELCU</name>
<sequence length="189" mass="21948">MERASVRCKHGRYLFTKGTILDQTYTFANVYAPNTKQYHFLRDTLNTLMKFAEGILVIGGDLNLAIHPDQDSTSSHGNTPHNRHANTLRLLHLHQLADCWRALHPSTRDYTFYSTTHSTYTRLDYFLVPHHTLTLLTTAEILPMTWSDHSPIRIRLKSPLHKPRQMSWRLNESLLSDIAVVDQIHQHIQ</sequence>
<keyword evidence="8" id="KW-0234">DNA repair</keyword>
<dbReference type="AlphaFoldDB" id="A0AAD1WKM1"/>
<keyword evidence="7 9" id="KW-0460">Magnesium</keyword>
<keyword evidence="4 9" id="KW-0479">Metal-binding</keyword>
<evidence type="ECO:0000256" key="1">
    <source>
        <dbReference type="ARBA" id="ARBA00000493"/>
    </source>
</evidence>
<feature type="non-terminal residue" evidence="12">
    <location>
        <position position="189"/>
    </location>
</feature>
<dbReference type="SUPFAM" id="SSF56219">
    <property type="entry name" value="DNase I-like"/>
    <property type="match status" value="1"/>
</dbReference>
<keyword evidence="6" id="KW-0378">Hydrolase</keyword>
<proteinExistence type="inferred from homology"/>
<keyword evidence="13" id="KW-1185">Reference proteome</keyword>